<accession>A0ABS4LB88</accession>
<proteinExistence type="predicted"/>
<protein>
    <submittedName>
        <fullName evidence="3">Anti-sigma regulatory factor (Ser/Thr protein kinase)</fullName>
    </submittedName>
</protein>
<evidence type="ECO:0000256" key="1">
    <source>
        <dbReference type="ARBA" id="ARBA00022527"/>
    </source>
</evidence>
<organism evidence="3 4">
    <name type="scientific">Streptomyces avidinii</name>
    <dbReference type="NCBI Taxonomy" id="1895"/>
    <lineage>
        <taxon>Bacteria</taxon>
        <taxon>Bacillati</taxon>
        <taxon>Actinomycetota</taxon>
        <taxon>Actinomycetes</taxon>
        <taxon>Kitasatosporales</taxon>
        <taxon>Streptomycetaceae</taxon>
        <taxon>Streptomyces</taxon>
    </lineage>
</organism>
<dbReference type="InterPro" id="IPR036890">
    <property type="entry name" value="HATPase_C_sf"/>
</dbReference>
<evidence type="ECO:0000313" key="4">
    <source>
        <dbReference type="Proteomes" id="UP001519310"/>
    </source>
</evidence>
<gene>
    <name evidence="3" type="ORF">J2Z77_005185</name>
</gene>
<keyword evidence="1" id="KW-0418">Kinase</keyword>
<dbReference type="Gene3D" id="3.30.565.10">
    <property type="entry name" value="Histidine kinase-like ATPase, C-terminal domain"/>
    <property type="match status" value="1"/>
</dbReference>
<keyword evidence="4" id="KW-1185">Reference proteome</keyword>
<evidence type="ECO:0000259" key="2">
    <source>
        <dbReference type="Pfam" id="PF13581"/>
    </source>
</evidence>
<sequence length="133" mass="14862">MSEREEVVRRWRREARCVPLARAELRKALVGWGLSELEEDALLVASELVTNAVRHAVSPRDREIETRYVRLGDGVRVEVHDTCPARPVFGLSDQDGDSGRGLYLVAALADRWAVGERSGPGKRVWAELSVKVT</sequence>
<keyword evidence="1" id="KW-0808">Transferase</keyword>
<dbReference type="Pfam" id="PF13581">
    <property type="entry name" value="HATPase_c_2"/>
    <property type="match status" value="1"/>
</dbReference>
<dbReference type="SUPFAM" id="SSF55874">
    <property type="entry name" value="ATPase domain of HSP90 chaperone/DNA topoisomerase II/histidine kinase"/>
    <property type="match status" value="1"/>
</dbReference>
<keyword evidence="1" id="KW-0723">Serine/threonine-protein kinase</keyword>
<evidence type="ECO:0000313" key="3">
    <source>
        <dbReference type="EMBL" id="MBP2039359.1"/>
    </source>
</evidence>
<reference evidence="3 4" key="1">
    <citation type="submission" date="2021-03" db="EMBL/GenBank/DDBJ databases">
        <title>Genomic Encyclopedia of Type Strains, Phase IV (KMG-IV): sequencing the most valuable type-strain genomes for metagenomic binning, comparative biology and taxonomic classification.</title>
        <authorList>
            <person name="Goeker M."/>
        </authorList>
    </citation>
    <scope>NUCLEOTIDE SEQUENCE [LARGE SCALE GENOMIC DNA]</scope>
    <source>
        <strain evidence="3 4">DSM 40526</strain>
    </source>
</reference>
<dbReference type="EMBL" id="JAGGLQ010000011">
    <property type="protein sequence ID" value="MBP2039359.1"/>
    <property type="molecule type" value="Genomic_DNA"/>
</dbReference>
<dbReference type="PANTHER" id="PTHR35526">
    <property type="entry name" value="ANTI-SIGMA-F FACTOR RSBW-RELATED"/>
    <property type="match status" value="1"/>
</dbReference>
<name>A0ABS4LB88_STRAV</name>
<dbReference type="PANTHER" id="PTHR35526:SF3">
    <property type="entry name" value="ANTI-SIGMA-F FACTOR RSBW"/>
    <property type="match status" value="1"/>
</dbReference>
<dbReference type="InterPro" id="IPR003594">
    <property type="entry name" value="HATPase_dom"/>
</dbReference>
<dbReference type="RefSeq" id="WP_189964584.1">
    <property type="nucleotide sequence ID" value="NZ_BMVL01000001.1"/>
</dbReference>
<dbReference type="InterPro" id="IPR050267">
    <property type="entry name" value="Anti-sigma-factor_SerPK"/>
</dbReference>
<feature type="domain" description="Histidine kinase/HSP90-like ATPase" evidence="2">
    <location>
        <begin position="5"/>
        <end position="126"/>
    </location>
</feature>
<dbReference type="CDD" id="cd16936">
    <property type="entry name" value="HATPase_RsbW-like"/>
    <property type="match status" value="1"/>
</dbReference>
<dbReference type="Proteomes" id="UP001519310">
    <property type="component" value="Unassembled WGS sequence"/>
</dbReference>
<comment type="caution">
    <text evidence="3">The sequence shown here is derived from an EMBL/GenBank/DDBJ whole genome shotgun (WGS) entry which is preliminary data.</text>
</comment>